<keyword evidence="11" id="KW-1185">Reference proteome</keyword>
<keyword evidence="3" id="KW-0597">Phosphoprotein</keyword>
<feature type="domain" description="Histidine kinase" evidence="9">
    <location>
        <begin position="1"/>
        <end position="106"/>
    </location>
</feature>
<keyword evidence="8" id="KW-0902">Two-component regulatory system</keyword>
<gene>
    <name evidence="10" type="ORF">SAMN02745883_00386</name>
</gene>
<keyword evidence="6 10" id="KW-0418">Kinase</keyword>
<evidence type="ECO:0000256" key="1">
    <source>
        <dbReference type="ARBA" id="ARBA00000085"/>
    </source>
</evidence>
<dbReference type="PANTHER" id="PTHR43065">
    <property type="entry name" value="SENSOR HISTIDINE KINASE"/>
    <property type="match status" value="1"/>
</dbReference>
<dbReference type="Pfam" id="PF02518">
    <property type="entry name" value="HATPase_c"/>
    <property type="match status" value="1"/>
</dbReference>
<evidence type="ECO:0000256" key="3">
    <source>
        <dbReference type="ARBA" id="ARBA00022553"/>
    </source>
</evidence>
<evidence type="ECO:0000256" key="2">
    <source>
        <dbReference type="ARBA" id="ARBA00012438"/>
    </source>
</evidence>
<dbReference type="InterPro" id="IPR036890">
    <property type="entry name" value="HATPase_C_sf"/>
</dbReference>
<dbReference type="GO" id="GO:0005524">
    <property type="term" value="F:ATP binding"/>
    <property type="evidence" value="ECO:0007669"/>
    <property type="project" value="UniProtKB-KW"/>
</dbReference>
<dbReference type="InterPro" id="IPR004358">
    <property type="entry name" value="Sig_transdc_His_kin-like_C"/>
</dbReference>
<dbReference type="CDD" id="cd00075">
    <property type="entry name" value="HATPase"/>
    <property type="match status" value="1"/>
</dbReference>
<dbReference type="PANTHER" id="PTHR43065:SF10">
    <property type="entry name" value="PEROXIDE STRESS-ACTIVATED HISTIDINE KINASE MAK3"/>
    <property type="match status" value="1"/>
</dbReference>
<name>A0A1M6LXI0_9FIRM</name>
<dbReference type="RefSeq" id="WP_072965685.1">
    <property type="nucleotide sequence ID" value="NZ_FRAJ01000003.1"/>
</dbReference>
<dbReference type="STRING" id="1121266.SAMN02745883_00386"/>
<dbReference type="EC" id="2.7.13.3" evidence="2"/>
<dbReference type="InterPro" id="IPR003594">
    <property type="entry name" value="HATPase_dom"/>
</dbReference>
<evidence type="ECO:0000313" key="11">
    <source>
        <dbReference type="Proteomes" id="UP000184082"/>
    </source>
</evidence>
<sequence>MKELSMHILDIAQNSISANASLIEIIIDEDIEKDILTIIIKDNGKGMNEEILKRVTNPFYTSRTTRKVGLGIPMFKAAAEACDGFFEINSKMGKGTVVKAVFKYSHIDRAPLGNMVDTLLTLILSNPNIDFIYVHKKNNKSYILNTKEIKEILGEVPINNIDVLKWIKNNLKEGLKDLNENL</sequence>
<dbReference type="SUPFAM" id="SSF55874">
    <property type="entry name" value="ATPase domain of HSP90 chaperone/DNA topoisomerase II/histidine kinase"/>
    <property type="match status" value="1"/>
</dbReference>
<accession>A0A1M6LXI0</accession>
<proteinExistence type="predicted"/>
<comment type="catalytic activity">
    <reaction evidence="1">
        <text>ATP + protein L-histidine = ADP + protein N-phospho-L-histidine.</text>
        <dbReference type="EC" id="2.7.13.3"/>
    </reaction>
</comment>
<keyword evidence="5" id="KW-0547">Nucleotide-binding</keyword>
<dbReference type="AlphaFoldDB" id="A0A1M6LXI0"/>
<dbReference type="EMBL" id="FRAJ01000003">
    <property type="protein sequence ID" value="SHJ75908.1"/>
    <property type="molecule type" value="Genomic_DNA"/>
</dbReference>
<reference evidence="10 11" key="1">
    <citation type="submission" date="2016-11" db="EMBL/GenBank/DDBJ databases">
        <authorList>
            <person name="Jaros S."/>
            <person name="Januszkiewicz K."/>
            <person name="Wedrychowicz H."/>
        </authorList>
    </citation>
    <scope>NUCLEOTIDE SEQUENCE [LARGE SCALE GENOMIC DNA]</scope>
    <source>
        <strain evidence="10 11">DSM 14501</strain>
    </source>
</reference>
<dbReference type="GO" id="GO:0004673">
    <property type="term" value="F:protein histidine kinase activity"/>
    <property type="evidence" value="ECO:0007669"/>
    <property type="project" value="UniProtKB-EC"/>
</dbReference>
<dbReference type="PROSITE" id="PS50109">
    <property type="entry name" value="HIS_KIN"/>
    <property type="match status" value="1"/>
</dbReference>
<evidence type="ECO:0000256" key="6">
    <source>
        <dbReference type="ARBA" id="ARBA00022777"/>
    </source>
</evidence>
<organism evidence="10 11">
    <name type="scientific">Caminicella sporogenes DSM 14501</name>
    <dbReference type="NCBI Taxonomy" id="1121266"/>
    <lineage>
        <taxon>Bacteria</taxon>
        <taxon>Bacillati</taxon>
        <taxon>Bacillota</taxon>
        <taxon>Clostridia</taxon>
        <taxon>Peptostreptococcales</taxon>
        <taxon>Caminicellaceae</taxon>
        <taxon>Caminicella</taxon>
    </lineage>
</organism>
<dbReference type="Proteomes" id="UP000184082">
    <property type="component" value="Unassembled WGS sequence"/>
</dbReference>
<evidence type="ECO:0000256" key="8">
    <source>
        <dbReference type="ARBA" id="ARBA00023012"/>
    </source>
</evidence>
<keyword evidence="4" id="KW-0808">Transferase</keyword>
<keyword evidence="7" id="KW-0067">ATP-binding</keyword>
<evidence type="ECO:0000256" key="5">
    <source>
        <dbReference type="ARBA" id="ARBA00022741"/>
    </source>
</evidence>
<protein>
    <recommendedName>
        <fullName evidence="2">histidine kinase</fullName>
        <ecNumber evidence="2">2.7.13.3</ecNumber>
    </recommendedName>
</protein>
<evidence type="ECO:0000256" key="7">
    <source>
        <dbReference type="ARBA" id="ARBA00022840"/>
    </source>
</evidence>
<evidence type="ECO:0000313" key="10">
    <source>
        <dbReference type="EMBL" id="SHJ75908.1"/>
    </source>
</evidence>
<evidence type="ECO:0000259" key="9">
    <source>
        <dbReference type="PROSITE" id="PS50109"/>
    </source>
</evidence>
<dbReference type="Gene3D" id="3.30.565.10">
    <property type="entry name" value="Histidine kinase-like ATPase, C-terminal domain"/>
    <property type="match status" value="1"/>
</dbReference>
<evidence type="ECO:0000256" key="4">
    <source>
        <dbReference type="ARBA" id="ARBA00022679"/>
    </source>
</evidence>
<dbReference type="GO" id="GO:0000160">
    <property type="term" value="P:phosphorelay signal transduction system"/>
    <property type="evidence" value="ECO:0007669"/>
    <property type="project" value="UniProtKB-KW"/>
</dbReference>
<dbReference type="InterPro" id="IPR005467">
    <property type="entry name" value="His_kinase_dom"/>
</dbReference>
<dbReference type="PRINTS" id="PR00344">
    <property type="entry name" value="BCTRLSENSOR"/>
</dbReference>